<keyword evidence="1" id="KW-1133">Transmembrane helix</keyword>
<dbReference type="KEGG" id="vg:55619317"/>
<gene>
    <name evidence="2" type="primary">72</name>
    <name evidence="2" type="ORF">SEA_THETABOB_72</name>
</gene>
<dbReference type="EMBL" id="MK977709">
    <property type="protein sequence ID" value="QDF19959.1"/>
    <property type="molecule type" value="Genomic_DNA"/>
</dbReference>
<keyword evidence="1" id="KW-0472">Membrane</keyword>
<evidence type="ECO:0000256" key="1">
    <source>
        <dbReference type="SAM" id="Phobius"/>
    </source>
</evidence>
<feature type="transmembrane region" description="Helical" evidence="1">
    <location>
        <begin position="7"/>
        <end position="26"/>
    </location>
</feature>
<proteinExistence type="predicted"/>
<protein>
    <submittedName>
        <fullName evidence="2">Uncharacterized protein</fullName>
    </submittedName>
</protein>
<evidence type="ECO:0000313" key="3">
    <source>
        <dbReference type="Proteomes" id="UP000317774"/>
    </source>
</evidence>
<organism evidence="2 3">
    <name type="scientific">Mycobacterium phage ThetaBob</name>
    <dbReference type="NCBI Taxonomy" id="2588513"/>
    <lineage>
        <taxon>Viruses</taxon>
        <taxon>Duplodnaviria</taxon>
        <taxon>Heunggongvirae</taxon>
        <taxon>Uroviricota</taxon>
        <taxon>Caudoviricetes</taxon>
        <taxon>Gracegardnervirinae</taxon>
        <taxon>Thetabobvirus</taxon>
        <taxon>Thetabobvirus thetabob</taxon>
        <taxon>Mycobacterium virus ThetaBob</taxon>
    </lineage>
</organism>
<sequence>MKHTVAVAVRILVVTWALTMTMVAAVSVGHPAGIYTASAVAVIWSMVVVYKS</sequence>
<keyword evidence="1" id="KW-0812">Transmembrane</keyword>
<evidence type="ECO:0000313" key="2">
    <source>
        <dbReference type="EMBL" id="QDF19959.1"/>
    </source>
</evidence>
<dbReference type="Proteomes" id="UP000317774">
    <property type="component" value="Segment"/>
</dbReference>
<name>A0A4Y6EVJ2_9CAUD</name>
<feature type="transmembrane region" description="Helical" evidence="1">
    <location>
        <begin position="32"/>
        <end position="50"/>
    </location>
</feature>
<dbReference type="RefSeq" id="YP_009848891.1">
    <property type="nucleotide sequence ID" value="NC_048788.1"/>
</dbReference>
<accession>A0A4Y6EVJ2</accession>
<dbReference type="GeneID" id="55619317"/>
<keyword evidence="3" id="KW-1185">Reference proteome</keyword>
<reference evidence="2 3" key="1">
    <citation type="submission" date="2019-05" db="EMBL/GenBank/DDBJ databases">
        <authorList>
            <person name="Plymale R.C."/>
            <person name="Garlena R.A."/>
            <person name="Russell D.A."/>
            <person name="Pope W.H."/>
            <person name="Jacobs-Sera D."/>
            <person name="Hatfull G.F."/>
        </authorList>
    </citation>
    <scope>NUCLEOTIDE SEQUENCE [LARGE SCALE GENOMIC DNA]</scope>
</reference>